<dbReference type="RefSeq" id="WP_188909333.1">
    <property type="nucleotide sequence ID" value="NZ_BMIQ01000004.1"/>
</dbReference>
<dbReference type="Gene3D" id="1.20.120.450">
    <property type="entry name" value="dinb family like domain"/>
    <property type="match status" value="1"/>
</dbReference>
<keyword evidence="5" id="KW-1185">Reference proteome</keyword>
<comment type="caution">
    <text evidence="4">The sequence shown here is derived from an EMBL/GenBank/DDBJ whole genome shotgun (WGS) entry which is preliminary data.</text>
</comment>
<evidence type="ECO:0000256" key="3">
    <source>
        <dbReference type="PIRSR" id="PIRSR607837-1"/>
    </source>
</evidence>
<dbReference type="PANTHER" id="PTHR37302">
    <property type="entry name" value="SLR1116 PROTEIN"/>
    <property type="match status" value="1"/>
</dbReference>
<feature type="binding site" evidence="3">
    <location>
        <position position="43"/>
    </location>
    <ligand>
        <name>a divalent metal cation</name>
        <dbReference type="ChEBI" id="CHEBI:60240"/>
    </ligand>
</feature>
<feature type="binding site" evidence="3">
    <location>
        <position position="127"/>
    </location>
    <ligand>
        <name>a divalent metal cation</name>
        <dbReference type="ChEBI" id="CHEBI:60240"/>
    </ligand>
</feature>
<gene>
    <name evidence="4" type="ORF">GCM10011390_27050</name>
</gene>
<dbReference type="InterPro" id="IPR007837">
    <property type="entry name" value="DinB"/>
</dbReference>
<evidence type="ECO:0000313" key="4">
    <source>
        <dbReference type="EMBL" id="GGE06533.1"/>
    </source>
</evidence>
<accession>A0A916ZNL7</accession>
<dbReference type="GO" id="GO:0046872">
    <property type="term" value="F:metal ion binding"/>
    <property type="evidence" value="ECO:0007669"/>
    <property type="project" value="UniProtKB-KW"/>
</dbReference>
<name>A0A916ZNL7_9HYPH</name>
<evidence type="ECO:0000256" key="1">
    <source>
        <dbReference type="ARBA" id="ARBA00008635"/>
    </source>
</evidence>
<reference evidence="4" key="2">
    <citation type="submission" date="2020-09" db="EMBL/GenBank/DDBJ databases">
        <authorList>
            <person name="Sun Q."/>
            <person name="Zhou Y."/>
        </authorList>
    </citation>
    <scope>NUCLEOTIDE SEQUENCE</scope>
    <source>
        <strain evidence="4">CGMCC 1.15367</strain>
    </source>
</reference>
<protein>
    <submittedName>
        <fullName evidence="4">DNA damage-inducible protein DinB</fullName>
    </submittedName>
</protein>
<dbReference type="Pfam" id="PF05163">
    <property type="entry name" value="DinB"/>
    <property type="match status" value="1"/>
</dbReference>
<dbReference type="AlphaFoldDB" id="A0A916ZNL7"/>
<sequence length="174" mass="19682">MSAFIPLFFYQSWANEEFLACLERLDPVRQGRERHQALRLMNHIHVVSEIFAAHLEARSHGYAADNTDATPEPADLRAALAARDRWYCDYASRVSAEALAEPVAFTFTDGDRGSMTRAEMLTHVVLHGAYHRGEVGRLLAPLDLAARPWDTFAVFLHRTEPLRRDDGLRLLVPA</sequence>
<dbReference type="PANTHER" id="PTHR37302:SF1">
    <property type="entry name" value="PROTEIN DINB"/>
    <property type="match status" value="1"/>
</dbReference>
<dbReference type="Proteomes" id="UP000644699">
    <property type="component" value="Unassembled WGS sequence"/>
</dbReference>
<dbReference type="SUPFAM" id="SSF109854">
    <property type="entry name" value="DinB/YfiT-like putative metalloenzymes"/>
    <property type="match status" value="1"/>
</dbReference>
<evidence type="ECO:0000256" key="2">
    <source>
        <dbReference type="ARBA" id="ARBA00022723"/>
    </source>
</evidence>
<proteinExistence type="inferred from homology"/>
<evidence type="ECO:0000313" key="5">
    <source>
        <dbReference type="Proteomes" id="UP000644699"/>
    </source>
</evidence>
<dbReference type="InterPro" id="IPR034660">
    <property type="entry name" value="DinB/YfiT-like"/>
</dbReference>
<reference evidence="4" key="1">
    <citation type="journal article" date="2014" name="Int. J. Syst. Evol. Microbiol.">
        <title>Complete genome sequence of Corynebacterium casei LMG S-19264T (=DSM 44701T), isolated from a smear-ripened cheese.</title>
        <authorList>
            <consortium name="US DOE Joint Genome Institute (JGI-PGF)"/>
            <person name="Walter F."/>
            <person name="Albersmeier A."/>
            <person name="Kalinowski J."/>
            <person name="Ruckert C."/>
        </authorList>
    </citation>
    <scope>NUCLEOTIDE SEQUENCE</scope>
    <source>
        <strain evidence="4">CGMCC 1.15367</strain>
    </source>
</reference>
<dbReference type="EMBL" id="BMIQ01000004">
    <property type="protein sequence ID" value="GGE06533.1"/>
    <property type="molecule type" value="Genomic_DNA"/>
</dbReference>
<feature type="binding site" evidence="3">
    <location>
        <position position="131"/>
    </location>
    <ligand>
        <name>a divalent metal cation</name>
        <dbReference type="ChEBI" id="CHEBI:60240"/>
    </ligand>
</feature>
<comment type="similarity">
    <text evidence="1">Belongs to the DinB family.</text>
</comment>
<keyword evidence="2 3" id="KW-0479">Metal-binding</keyword>
<organism evidence="4 5">
    <name type="scientific">Aureimonas endophytica</name>
    <dbReference type="NCBI Taxonomy" id="2027858"/>
    <lineage>
        <taxon>Bacteria</taxon>
        <taxon>Pseudomonadati</taxon>
        <taxon>Pseudomonadota</taxon>
        <taxon>Alphaproteobacteria</taxon>
        <taxon>Hyphomicrobiales</taxon>
        <taxon>Aurantimonadaceae</taxon>
        <taxon>Aureimonas</taxon>
    </lineage>
</organism>